<dbReference type="STRING" id="610380.E2C0M8"/>
<organism evidence="5">
    <name type="scientific">Harpegnathos saltator</name>
    <name type="common">Jerdon's jumping ant</name>
    <dbReference type="NCBI Taxonomy" id="610380"/>
    <lineage>
        <taxon>Eukaryota</taxon>
        <taxon>Metazoa</taxon>
        <taxon>Ecdysozoa</taxon>
        <taxon>Arthropoda</taxon>
        <taxon>Hexapoda</taxon>
        <taxon>Insecta</taxon>
        <taxon>Pterygota</taxon>
        <taxon>Neoptera</taxon>
        <taxon>Endopterygota</taxon>
        <taxon>Hymenoptera</taxon>
        <taxon>Apocrita</taxon>
        <taxon>Aculeata</taxon>
        <taxon>Formicoidea</taxon>
        <taxon>Formicidae</taxon>
        <taxon>Ponerinae</taxon>
        <taxon>Ponerini</taxon>
        <taxon>Harpegnathos</taxon>
    </lineage>
</organism>
<dbReference type="OrthoDB" id="43654at2759"/>
<proteinExistence type="predicted"/>
<evidence type="ECO:0000256" key="1">
    <source>
        <dbReference type="ARBA" id="ARBA00004613"/>
    </source>
</evidence>
<evidence type="ECO:0000313" key="4">
    <source>
        <dbReference type="EMBL" id="EFN78503.1"/>
    </source>
</evidence>
<comment type="subcellular location">
    <subcellularLocation>
        <location evidence="1">Secreted</location>
    </subcellularLocation>
</comment>
<evidence type="ECO:0000313" key="5">
    <source>
        <dbReference type="Proteomes" id="UP000008237"/>
    </source>
</evidence>
<sequence length="95" mass="10707">MIDDIAVATNIFARETAAEDTYHLTGSGGISCEEKQIILDEHNRLRQLVALGQIHGQPSAENMMEMIWDDELAAIAQRWADRCAETHDSLRNVRK</sequence>
<protein>
    <submittedName>
        <fullName evidence="4">Venom allergen 5</fullName>
    </submittedName>
</protein>
<accession>E2C0M8</accession>
<dbReference type="InterPro" id="IPR035940">
    <property type="entry name" value="CAP_sf"/>
</dbReference>
<evidence type="ECO:0000259" key="3">
    <source>
        <dbReference type="Pfam" id="PF00188"/>
    </source>
</evidence>
<reference evidence="4 5" key="1">
    <citation type="journal article" date="2010" name="Science">
        <title>Genomic comparison of the ants Camponotus floridanus and Harpegnathos saltator.</title>
        <authorList>
            <person name="Bonasio R."/>
            <person name="Zhang G."/>
            <person name="Ye C."/>
            <person name="Mutti N.S."/>
            <person name="Fang X."/>
            <person name="Qin N."/>
            <person name="Donahue G."/>
            <person name="Yang P."/>
            <person name="Li Q."/>
            <person name="Li C."/>
            <person name="Zhang P."/>
            <person name="Huang Z."/>
            <person name="Berger S.L."/>
            <person name="Reinberg D."/>
            <person name="Wang J."/>
            <person name="Liebig J."/>
        </authorList>
    </citation>
    <scope>NUCLEOTIDE SEQUENCE [LARGE SCALE GENOMIC DNA]</scope>
    <source>
        <strain evidence="4 5">R22 G/1</strain>
    </source>
</reference>
<keyword evidence="2" id="KW-0964">Secreted</keyword>
<keyword evidence="5" id="KW-1185">Reference proteome</keyword>
<dbReference type="EMBL" id="GL451810">
    <property type="protein sequence ID" value="EFN78503.1"/>
    <property type="molecule type" value="Genomic_DNA"/>
</dbReference>
<gene>
    <name evidence="4" type="ORF">EAI_07997</name>
</gene>
<feature type="domain" description="SCP" evidence="3">
    <location>
        <begin position="39"/>
        <end position="87"/>
    </location>
</feature>
<dbReference type="CDD" id="cd05380">
    <property type="entry name" value="CAP_euk"/>
    <property type="match status" value="1"/>
</dbReference>
<dbReference type="AlphaFoldDB" id="E2C0M8"/>
<dbReference type="SUPFAM" id="SSF55797">
    <property type="entry name" value="PR-1-like"/>
    <property type="match status" value="1"/>
</dbReference>
<dbReference type="Proteomes" id="UP000008237">
    <property type="component" value="Unassembled WGS sequence"/>
</dbReference>
<dbReference type="InterPro" id="IPR014044">
    <property type="entry name" value="CAP_dom"/>
</dbReference>
<dbReference type="GO" id="GO:0005576">
    <property type="term" value="C:extracellular region"/>
    <property type="evidence" value="ECO:0007669"/>
    <property type="project" value="UniProtKB-SubCell"/>
</dbReference>
<dbReference type="Gene3D" id="3.40.33.10">
    <property type="entry name" value="CAP"/>
    <property type="match status" value="1"/>
</dbReference>
<evidence type="ECO:0000256" key="2">
    <source>
        <dbReference type="ARBA" id="ARBA00022525"/>
    </source>
</evidence>
<dbReference type="Pfam" id="PF00188">
    <property type="entry name" value="CAP"/>
    <property type="match status" value="1"/>
</dbReference>
<dbReference type="InParanoid" id="E2C0M8"/>
<name>E2C0M8_HARSA</name>